<keyword evidence="2 4" id="KW-0238">DNA-binding</keyword>
<keyword evidence="1" id="KW-0805">Transcription regulation</keyword>
<evidence type="ECO:0000256" key="2">
    <source>
        <dbReference type="ARBA" id="ARBA00023125"/>
    </source>
</evidence>
<feature type="domain" description="HTH tetR-type" evidence="5">
    <location>
        <begin position="13"/>
        <end position="73"/>
    </location>
</feature>
<dbReference type="InterPro" id="IPR001647">
    <property type="entry name" value="HTH_TetR"/>
</dbReference>
<dbReference type="PANTHER" id="PTHR47506:SF1">
    <property type="entry name" value="HTH-TYPE TRANSCRIPTIONAL REGULATOR YJDC"/>
    <property type="match status" value="1"/>
</dbReference>
<organism evidence="6 7">
    <name type="scientific">Novosphingobium album</name>
    <name type="common">ex Liu et al. 2023</name>
    <dbReference type="NCBI Taxonomy" id="3031130"/>
    <lineage>
        <taxon>Bacteria</taxon>
        <taxon>Pseudomonadati</taxon>
        <taxon>Pseudomonadota</taxon>
        <taxon>Alphaproteobacteria</taxon>
        <taxon>Sphingomonadales</taxon>
        <taxon>Sphingomonadaceae</taxon>
        <taxon>Novosphingobium</taxon>
    </lineage>
</organism>
<evidence type="ECO:0000256" key="1">
    <source>
        <dbReference type="ARBA" id="ARBA00023015"/>
    </source>
</evidence>
<reference evidence="6 7" key="1">
    <citation type="submission" date="2023-03" db="EMBL/GenBank/DDBJ databases">
        <title>NovoSphingobium album sp. nov. isolated from polycyclic aromatic hydrocarbons- and heavy-metal polluted soil.</title>
        <authorList>
            <person name="Liu Z."/>
            <person name="Wang K."/>
        </authorList>
    </citation>
    <scope>NUCLEOTIDE SEQUENCE [LARGE SCALE GENOMIC DNA]</scope>
    <source>
        <strain evidence="6 7">H3SJ31-1</strain>
    </source>
</reference>
<dbReference type="PROSITE" id="PS50977">
    <property type="entry name" value="HTH_TETR_2"/>
    <property type="match status" value="1"/>
</dbReference>
<dbReference type="SUPFAM" id="SSF46689">
    <property type="entry name" value="Homeodomain-like"/>
    <property type="match status" value="1"/>
</dbReference>
<proteinExistence type="predicted"/>
<accession>A0ABT5WX07</accession>
<keyword evidence="7" id="KW-1185">Reference proteome</keyword>
<dbReference type="Pfam" id="PF14246">
    <property type="entry name" value="TetR_C_7"/>
    <property type="match status" value="1"/>
</dbReference>
<dbReference type="EMBL" id="JARESE010000082">
    <property type="protein sequence ID" value="MDE8654436.1"/>
    <property type="molecule type" value="Genomic_DNA"/>
</dbReference>
<name>A0ABT5WX07_9SPHN</name>
<evidence type="ECO:0000256" key="4">
    <source>
        <dbReference type="PROSITE-ProRule" id="PRU00335"/>
    </source>
</evidence>
<evidence type="ECO:0000313" key="7">
    <source>
        <dbReference type="Proteomes" id="UP001216253"/>
    </source>
</evidence>
<feature type="DNA-binding region" description="H-T-H motif" evidence="4">
    <location>
        <begin position="36"/>
        <end position="55"/>
    </location>
</feature>
<keyword evidence="3" id="KW-0804">Transcription</keyword>
<dbReference type="PRINTS" id="PR00455">
    <property type="entry name" value="HTHTETR"/>
</dbReference>
<protein>
    <submittedName>
        <fullName evidence="6">TetR/AcrR family transcriptional regulator</fullName>
    </submittedName>
</protein>
<dbReference type="Gene3D" id="1.10.357.10">
    <property type="entry name" value="Tetracycline Repressor, domain 2"/>
    <property type="match status" value="1"/>
</dbReference>
<gene>
    <name evidence="6" type="ORF">PYV00_22320</name>
</gene>
<dbReference type="InterPro" id="IPR009057">
    <property type="entry name" value="Homeodomain-like_sf"/>
</dbReference>
<comment type="caution">
    <text evidence="6">The sequence shown here is derived from an EMBL/GenBank/DDBJ whole genome shotgun (WGS) entry which is preliminary data.</text>
</comment>
<evidence type="ECO:0000259" key="5">
    <source>
        <dbReference type="PROSITE" id="PS50977"/>
    </source>
</evidence>
<sequence>MGEKVGKRELNRVKRCAAIVEVAKDSFLQKGYAATSMSAIADAVGGSKATMWAHFGSKEELFSAVVDSMVAQFALDIEDVLTSQSFSVPALRRFCLRFVDCLLRESAARLFRLIMGEGERFPELGEVFWTRGPAKMVGHVTDFYATRFPEDEARALAQITITTIVGYRSQALMDPCPRPPGDAERFIDNFIAFLKLDGAHGEAPDDQAGPSQPA</sequence>
<evidence type="ECO:0000313" key="6">
    <source>
        <dbReference type="EMBL" id="MDE8654436.1"/>
    </source>
</evidence>
<dbReference type="InterPro" id="IPR039536">
    <property type="entry name" value="TetR_C_Proteobacteria"/>
</dbReference>
<evidence type="ECO:0000256" key="3">
    <source>
        <dbReference type="ARBA" id="ARBA00023163"/>
    </source>
</evidence>
<dbReference type="Proteomes" id="UP001216253">
    <property type="component" value="Unassembled WGS sequence"/>
</dbReference>
<dbReference type="PANTHER" id="PTHR47506">
    <property type="entry name" value="TRANSCRIPTIONAL REGULATORY PROTEIN"/>
    <property type="match status" value="1"/>
</dbReference>
<dbReference type="Pfam" id="PF00440">
    <property type="entry name" value="TetR_N"/>
    <property type="match status" value="1"/>
</dbReference>